<keyword evidence="1" id="KW-0805">Transcription regulation</keyword>
<dbReference type="InterPro" id="IPR029016">
    <property type="entry name" value="GAF-like_dom_sf"/>
</dbReference>
<dbReference type="Gene3D" id="3.30.450.40">
    <property type="match status" value="2"/>
</dbReference>
<keyword evidence="8" id="KW-1185">Reference proteome</keyword>
<evidence type="ECO:0000313" key="6">
    <source>
        <dbReference type="EMBL" id="KZX21570.1"/>
    </source>
</evidence>
<protein>
    <submittedName>
        <fullName evidence="6">Acetate operon repressor</fullName>
    </submittedName>
    <submittedName>
        <fullName evidence="7">Helix-turn-helix domain-containing protein</fullName>
    </submittedName>
</protein>
<dbReference type="InterPro" id="IPR036388">
    <property type="entry name" value="WH-like_DNA-bd_sf"/>
</dbReference>
<dbReference type="InterPro" id="IPR050707">
    <property type="entry name" value="HTH_MetabolicPath_Reg"/>
</dbReference>
<dbReference type="InterPro" id="IPR036390">
    <property type="entry name" value="WH_DNA-bd_sf"/>
</dbReference>
<evidence type="ECO:0000259" key="5">
    <source>
        <dbReference type="PROSITE" id="PS51078"/>
    </source>
</evidence>
<dbReference type="PROSITE" id="PS51078">
    <property type="entry name" value="ICLR_ED"/>
    <property type="match status" value="1"/>
</dbReference>
<dbReference type="EMBL" id="CP047186">
    <property type="protein sequence ID" value="QHC56627.1"/>
    <property type="molecule type" value="Genomic_DNA"/>
</dbReference>
<feature type="domain" description="IclR-ED" evidence="5">
    <location>
        <begin position="67"/>
        <end position="224"/>
    </location>
</feature>
<dbReference type="Proteomes" id="UP000465031">
    <property type="component" value="Chromosome"/>
</dbReference>
<gene>
    <name evidence="6" type="primary">iclR_1</name>
    <name evidence="6" type="ORF">ACH61_01275</name>
    <name evidence="7" type="ORF">GSU10_13985</name>
</gene>
<evidence type="ECO:0000259" key="4">
    <source>
        <dbReference type="PROSITE" id="PS51077"/>
    </source>
</evidence>
<dbReference type="PROSITE" id="PS51077">
    <property type="entry name" value="HTH_ICLR"/>
    <property type="match status" value="1"/>
</dbReference>
<evidence type="ECO:0000256" key="1">
    <source>
        <dbReference type="ARBA" id="ARBA00023015"/>
    </source>
</evidence>
<dbReference type="SUPFAM" id="SSF55781">
    <property type="entry name" value="GAF domain-like"/>
    <property type="match status" value="1"/>
</dbReference>
<dbReference type="PANTHER" id="PTHR30136">
    <property type="entry name" value="HELIX-TURN-HELIX TRANSCRIPTIONAL REGULATOR, ICLR FAMILY"/>
    <property type="match status" value="1"/>
</dbReference>
<evidence type="ECO:0000256" key="2">
    <source>
        <dbReference type="ARBA" id="ARBA00023125"/>
    </source>
</evidence>
<dbReference type="EMBL" id="LIIN01000033">
    <property type="protein sequence ID" value="KZX21570.1"/>
    <property type="molecule type" value="Genomic_DNA"/>
</dbReference>
<keyword evidence="3" id="KW-0804">Transcription</keyword>
<evidence type="ECO:0000313" key="8">
    <source>
        <dbReference type="Proteomes" id="UP000076717"/>
    </source>
</evidence>
<evidence type="ECO:0000313" key="7">
    <source>
        <dbReference type="EMBL" id="QHC56627.1"/>
    </source>
</evidence>
<sequence length="224" mass="23396">MAESSTRTVDRALVLLGSVCDRGYVSLADAARDAELSASTALRLLRTMEAQQFVRRDPDGRYAPGARLVQIGALALANESLVSLARDAMARMVEATGESCYLSIRGAGDTALYIAIAEGTHSVRHASWVGRSIPLDGSAAGAVLSGQTGAEGFVLVRQGVEDDVTAIAVPVMTGDRVVAALSSVVPSYRLSEEQASRISALLRAEAASLLAPPTAERTTKEHAS</sequence>
<dbReference type="Proteomes" id="UP000076717">
    <property type="component" value="Unassembled WGS sequence"/>
</dbReference>
<dbReference type="Gene3D" id="1.10.10.10">
    <property type="entry name" value="Winged helix-like DNA-binding domain superfamily/Winged helix DNA-binding domain"/>
    <property type="match status" value="1"/>
</dbReference>
<dbReference type="AlphaFoldDB" id="A0A162FYU1"/>
<dbReference type="PATRIC" id="fig|1671680.3.peg.1346"/>
<name>A0A162FYU1_9MICO</name>
<evidence type="ECO:0000256" key="3">
    <source>
        <dbReference type="ARBA" id="ARBA00023163"/>
    </source>
</evidence>
<dbReference type="KEGG" id="rte:GSU10_13985"/>
<accession>A0A162FYU1</accession>
<dbReference type="GO" id="GO:0045892">
    <property type="term" value="P:negative regulation of DNA-templated transcription"/>
    <property type="evidence" value="ECO:0007669"/>
    <property type="project" value="TreeGrafter"/>
</dbReference>
<keyword evidence="2" id="KW-0238">DNA-binding</keyword>
<reference evidence="9" key="3">
    <citation type="submission" date="2019-12" db="EMBL/GenBank/DDBJ databases">
        <title>Complete and draft genome sequences of new strains and members of some known species of the genus Rathayibacter isolated from plants.</title>
        <authorList>
            <person name="Tarlachkov S.V."/>
            <person name="Starodumova I.P."/>
            <person name="Dorofeeva L.V."/>
            <person name="Prisyazhnaya N.V."/>
            <person name="Leyn S."/>
            <person name="Zlamal J."/>
            <person name="Elan M."/>
            <person name="Osterman A.L."/>
            <person name="Nadler S."/>
            <person name="Subbotin S.A."/>
            <person name="Evtushenko L.I."/>
        </authorList>
    </citation>
    <scope>NUCLEOTIDE SEQUENCE [LARGE SCALE GENOMIC DNA]</scope>
    <source>
        <strain evidence="9">VKM Ac-2761</strain>
    </source>
</reference>
<dbReference type="Pfam" id="PF01614">
    <property type="entry name" value="IclR_C"/>
    <property type="match status" value="2"/>
</dbReference>
<dbReference type="Pfam" id="PF09339">
    <property type="entry name" value="HTH_IclR"/>
    <property type="match status" value="1"/>
</dbReference>
<dbReference type="GO" id="GO:0003700">
    <property type="term" value="F:DNA-binding transcription factor activity"/>
    <property type="evidence" value="ECO:0007669"/>
    <property type="project" value="TreeGrafter"/>
</dbReference>
<reference evidence="6 8" key="1">
    <citation type="submission" date="2015-08" db="EMBL/GenBank/DDBJ databases">
        <title>Draft Genome Sequence of Rathayibacter sp. Strain VKM Ac-2596 Isolated from Leaf Gall Induced by Plant-Parasitic Nematodes.</title>
        <authorList>
            <person name="Vasilenko O.V."/>
            <person name="Starodumova I.P."/>
            <person name="Tarlachkov S.V."/>
            <person name="Dorofeeva L.V."/>
            <person name="Evtushenko L.I."/>
        </authorList>
    </citation>
    <scope>NUCLEOTIDE SEQUENCE [LARGE SCALE GENOMIC DNA]</scope>
    <source>
        <strain evidence="6 8">VKM Ac-2596</strain>
    </source>
</reference>
<dbReference type="GO" id="GO:0003677">
    <property type="term" value="F:DNA binding"/>
    <property type="evidence" value="ECO:0007669"/>
    <property type="project" value="UniProtKB-KW"/>
</dbReference>
<dbReference type="RefSeq" id="WP_068209795.1">
    <property type="nucleotide sequence ID" value="NZ_CP047186.1"/>
</dbReference>
<dbReference type="InterPro" id="IPR014757">
    <property type="entry name" value="Tscrpt_reg_IclR_C"/>
</dbReference>
<dbReference type="PANTHER" id="PTHR30136:SF35">
    <property type="entry name" value="HTH-TYPE TRANSCRIPTIONAL REGULATOR RV1719"/>
    <property type="match status" value="1"/>
</dbReference>
<feature type="domain" description="HTH iclR-type" evidence="4">
    <location>
        <begin position="6"/>
        <end position="66"/>
    </location>
</feature>
<dbReference type="SMART" id="SM00346">
    <property type="entry name" value="HTH_ICLR"/>
    <property type="match status" value="1"/>
</dbReference>
<proteinExistence type="predicted"/>
<dbReference type="SUPFAM" id="SSF46785">
    <property type="entry name" value="Winged helix' DNA-binding domain"/>
    <property type="match status" value="1"/>
</dbReference>
<dbReference type="OrthoDB" id="7274111at2"/>
<reference evidence="7" key="2">
    <citation type="submission" date="2019-12" db="EMBL/GenBank/DDBJ databases">
        <title>Complete and Draft Genome Sequences of New Strains and Members of Some Known Species of the Genus Rathayibacter isolated from Plants.</title>
        <authorList>
            <person name="Tarlachkov S.V."/>
            <person name="Starodumova I.P."/>
            <person name="Dorofeeva L.V."/>
            <person name="Prisyazhnaya N.V."/>
            <person name="Leyn S.A."/>
            <person name="Zlamal J.E."/>
            <person name="Elane M.L."/>
            <person name="Osterman A.L."/>
            <person name="Nadler S.A."/>
            <person name="Subbotin S.A."/>
            <person name="Evtushenko L.I."/>
        </authorList>
    </citation>
    <scope>NUCLEOTIDE SEQUENCE</scope>
    <source>
        <strain evidence="7">VKM Ac-2761</strain>
    </source>
</reference>
<organism evidence="6 8">
    <name type="scientific">Rathayibacter tanaceti</name>
    <dbReference type="NCBI Taxonomy" id="1671680"/>
    <lineage>
        <taxon>Bacteria</taxon>
        <taxon>Bacillati</taxon>
        <taxon>Actinomycetota</taxon>
        <taxon>Actinomycetes</taxon>
        <taxon>Micrococcales</taxon>
        <taxon>Microbacteriaceae</taxon>
        <taxon>Rathayibacter</taxon>
    </lineage>
</organism>
<dbReference type="InterPro" id="IPR005471">
    <property type="entry name" value="Tscrpt_reg_IclR_N"/>
</dbReference>
<evidence type="ECO:0000313" key="9">
    <source>
        <dbReference type="Proteomes" id="UP000465031"/>
    </source>
</evidence>